<protein>
    <submittedName>
        <fullName evidence="1">Uncharacterized protein</fullName>
    </submittedName>
</protein>
<sequence>MALKVGSHLRAPSSSCEVVVVRGTEAQGTVLLAGAPMSVDAVAGQSGPEGPALAVGKRYTDADSGIELLIVKPGTGSLTFADRELSLKSAKALPASD</sequence>
<dbReference type="EMBL" id="JAWLKE010000003">
    <property type="protein sequence ID" value="MDV6230566.1"/>
    <property type="molecule type" value="Genomic_DNA"/>
</dbReference>
<reference evidence="1 2" key="1">
    <citation type="submission" date="2023-10" db="EMBL/GenBank/DDBJ databases">
        <title>Development of a sustainable strategy for remediation of hydrocarbon-contaminated territories based on the waste exchange concept.</title>
        <authorList>
            <person name="Krivoruchko A."/>
        </authorList>
    </citation>
    <scope>NUCLEOTIDE SEQUENCE [LARGE SCALE GENOMIC DNA]</scope>
    <source>
        <strain evidence="1 2">IEGM 1322</strain>
    </source>
</reference>
<organism evidence="1 2">
    <name type="scientific">Rhodococcus cercidiphylli</name>
    <dbReference type="NCBI Taxonomy" id="489916"/>
    <lineage>
        <taxon>Bacteria</taxon>
        <taxon>Bacillati</taxon>
        <taxon>Actinomycetota</taxon>
        <taxon>Actinomycetes</taxon>
        <taxon>Mycobacteriales</taxon>
        <taxon>Nocardiaceae</taxon>
        <taxon>Rhodococcus</taxon>
    </lineage>
</organism>
<dbReference type="RefSeq" id="WP_032375037.1">
    <property type="nucleotide sequence ID" value="NZ_JAWLKE010000003.1"/>
</dbReference>
<gene>
    <name evidence="1" type="ORF">R3P95_08400</name>
</gene>
<name>A0ABU4AWF9_9NOCA</name>
<evidence type="ECO:0000313" key="1">
    <source>
        <dbReference type="EMBL" id="MDV6230566.1"/>
    </source>
</evidence>
<accession>A0ABU4AWF9</accession>
<dbReference type="Proteomes" id="UP001185899">
    <property type="component" value="Unassembled WGS sequence"/>
</dbReference>
<evidence type="ECO:0000313" key="2">
    <source>
        <dbReference type="Proteomes" id="UP001185899"/>
    </source>
</evidence>
<comment type="caution">
    <text evidence="1">The sequence shown here is derived from an EMBL/GenBank/DDBJ whole genome shotgun (WGS) entry which is preliminary data.</text>
</comment>
<keyword evidence="2" id="KW-1185">Reference proteome</keyword>
<proteinExistence type="predicted"/>